<gene>
    <name evidence="2" type="ORF">HJG60_008980</name>
</gene>
<name>A0A834DH10_9CHIR</name>
<dbReference type="EMBL" id="JABVXQ010000014">
    <property type="protein sequence ID" value="KAF6078037.1"/>
    <property type="molecule type" value="Genomic_DNA"/>
</dbReference>
<evidence type="ECO:0000256" key="1">
    <source>
        <dbReference type="SAM" id="MobiDB-lite"/>
    </source>
</evidence>
<comment type="caution">
    <text evidence="2">The sequence shown here is derived from an EMBL/GenBank/DDBJ whole genome shotgun (WGS) entry which is preliminary data.</text>
</comment>
<protein>
    <submittedName>
        <fullName evidence="2">Uncharacterized protein</fullName>
    </submittedName>
</protein>
<feature type="region of interest" description="Disordered" evidence="1">
    <location>
        <begin position="1"/>
        <end position="21"/>
    </location>
</feature>
<evidence type="ECO:0000313" key="2">
    <source>
        <dbReference type="EMBL" id="KAF6078037.1"/>
    </source>
</evidence>
<organism evidence="2 3">
    <name type="scientific">Phyllostomus discolor</name>
    <name type="common">pale spear-nosed bat</name>
    <dbReference type="NCBI Taxonomy" id="89673"/>
    <lineage>
        <taxon>Eukaryota</taxon>
        <taxon>Metazoa</taxon>
        <taxon>Chordata</taxon>
        <taxon>Craniata</taxon>
        <taxon>Vertebrata</taxon>
        <taxon>Euteleostomi</taxon>
        <taxon>Mammalia</taxon>
        <taxon>Eutheria</taxon>
        <taxon>Laurasiatheria</taxon>
        <taxon>Chiroptera</taxon>
        <taxon>Yangochiroptera</taxon>
        <taxon>Phyllostomidae</taxon>
        <taxon>Phyllostominae</taxon>
        <taxon>Phyllostomus</taxon>
    </lineage>
</organism>
<proteinExistence type="predicted"/>
<sequence length="130" mass="13523">MEIRVAPPLTGQSVAEGGERPGRQCCWTLRGEADRASGATLRPQGLSVLFLSSPFSHPGNETVGLGHGGSRDLAVAGVWGALSGQQWGGHPYDPGTHDGAWPAIGPSSPECKHLRLPALTLPLNLSIIIS</sequence>
<dbReference type="AlphaFoldDB" id="A0A834DH10"/>
<evidence type="ECO:0000313" key="3">
    <source>
        <dbReference type="Proteomes" id="UP000664940"/>
    </source>
</evidence>
<dbReference type="Proteomes" id="UP000664940">
    <property type="component" value="Unassembled WGS sequence"/>
</dbReference>
<accession>A0A834DH10</accession>
<reference evidence="2 3" key="1">
    <citation type="journal article" date="2020" name="Nature">
        <title>Six reference-quality genomes reveal evolution of bat adaptations.</title>
        <authorList>
            <person name="Jebb D."/>
            <person name="Huang Z."/>
            <person name="Pippel M."/>
            <person name="Hughes G.M."/>
            <person name="Lavrichenko K."/>
            <person name="Devanna P."/>
            <person name="Winkler S."/>
            <person name="Jermiin L.S."/>
            <person name="Skirmuntt E.C."/>
            <person name="Katzourakis A."/>
            <person name="Burkitt-Gray L."/>
            <person name="Ray D.A."/>
            <person name="Sullivan K.A.M."/>
            <person name="Roscito J.G."/>
            <person name="Kirilenko B.M."/>
            <person name="Davalos L.M."/>
            <person name="Corthals A.P."/>
            <person name="Power M.L."/>
            <person name="Jones G."/>
            <person name="Ransome R.D."/>
            <person name="Dechmann D.K.N."/>
            <person name="Locatelli A.G."/>
            <person name="Puechmaille S.J."/>
            <person name="Fedrigo O."/>
            <person name="Jarvis E.D."/>
            <person name="Hiller M."/>
            <person name="Vernes S.C."/>
            <person name="Myers E.W."/>
            <person name="Teeling E.C."/>
        </authorList>
    </citation>
    <scope>NUCLEOTIDE SEQUENCE [LARGE SCALE GENOMIC DNA]</scope>
    <source>
        <strain evidence="2">Bat1K_MPI-CBG_1</strain>
    </source>
</reference>